<gene>
    <name evidence="5" type="ORF">J27TS8_19050</name>
</gene>
<accession>A0A920BU45</accession>
<feature type="transmembrane region" description="Helical" evidence="3">
    <location>
        <begin position="178"/>
        <end position="200"/>
    </location>
</feature>
<evidence type="ECO:0000256" key="3">
    <source>
        <dbReference type="SAM" id="Phobius"/>
    </source>
</evidence>
<dbReference type="InterPro" id="IPR000620">
    <property type="entry name" value="EamA_dom"/>
</dbReference>
<dbReference type="GO" id="GO:0016020">
    <property type="term" value="C:membrane"/>
    <property type="evidence" value="ECO:0007669"/>
    <property type="project" value="InterPro"/>
</dbReference>
<comment type="similarity">
    <text evidence="2">Belongs to the EamA transporter family.</text>
</comment>
<name>A0A920BU45_9BACI</name>
<evidence type="ECO:0000313" key="5">
    <source>
        <dbReference type="EMBL" id="GIN61912.1"/>
    </source>
</evidence>
<organism evidence="5 6">
    <name type="scientific">Robertmurraya siralis</name>
    <dbReference type="NCBI Taxonomy" id="77777"/>
    <lineage>
        <taxon>Bacteria</taxon>
        <taxon>Bacillati</taxon>
        <taxon>Bacillota</taxon>
        <taxon>Bacilli</taxon>
        <taxon>Bacillales</taxon>
        <taxon>Bacillaceae</taxon>
        <taxon>Robertmurraya</taxon>
    </lineage>
</organism>
<feature type="transmembrane region" description="Helical" evidence="3">
    <location>
        <begin position="122"/>
        <end position="140"/>
    </location>
</feature>
<feature type="transmembrane region" description="Helical" evidence="3">
    <location>
        <begin position="7"/>
        <end position="25"/>
    </location>
</feature>
<dbReference type="EMBL" id="BORC01000003">
    <property type="protein sequence ID" value="GIN61912.1"/>
    <property type="molecule type" value="Genomic_DNA"/>
</dbReference>
<evidence type="ECO:0000259" key="4">
    <source>
        <dbReference type="Pfam" id="PF00892"/>
    </source>
</evidence>
<keyword evidence="3" id="KW-0472">Membrane</keyword>
<feature type="domain" description="EamA" evidence="4">
    <location>
        <begin position="9"/>
        <end position="138"/>
    </location>
</feature>
<feature type="transmembrane region" description="Helical" evidence="3">
    <location>
        <begin position="212"/>
        <end position="230"/>
    </location>
</feature>
<dbReference type="RefSeq" id="WP_373315061.1">
    <property type="nucleotide sequence ID" value="NZ_BORC01000003.1"/>
</dbReference>
<protein>
    <submittedName>
        <fullName evidence="5">Membrane protein</fullName>
    </submittedName>
</protein>
<feature type="transmembrane region" description="Helical" evidence="3">
    <location>
        <begin position="242"/>
        <end position="261"/>
    </location>
</feature>
<feature type="transmembrane region" description="Helical" evidence="3">
    <location>
        <begin position="37"/>
        <end position="55"/>
    </location>
</feature>
<feature type="transmembrane region" description="Helical" evidence="3">
    <location>
        <begin position="97"/>
        <end position="115"/>
    </location>
</feature>
<keyword evidence="3" id="KW-1133">Transmembrane helix</keyword>
<dbReference type="PANTHER" id="PTHR22911:SF76">
    <property type="entry name" value="EAMA DOMAIN-CONTAINING PROTEIN"/>
    <property type="match status" value="1"/>
</dbReference>
<dbReference type="AlphaFoldDB" id="A0A920BU45"/>
<comment type="caution">
    <text evidence="5">The sequence shown here is derived from an EMBL/GenBank/DDBJ whole genome shotgun (WGS) entry which is preliminary data.</text>
</comment>
<dbReference type="Pfam" id="PF00892">
    <property type="entry name" value="EamA"/>
    <property type="match status" value="2"/>
</dbReference>
<reference evidence="5" key="1">
    <citation type="submission" date="2021-03" db="EMBL/GenBank/DDBJ databases">
        <title>Antimicrobial resistance genes in bacteria isolated from Japanese honey, and their potential for conferring macrolide and lincosamide resistance in the American foulbrood pathogen Paenibacillus larvae.</title>
        <authorList>
            <person name="Okamoto M."/>
            <person name="Kumagai M."/>
            <person name="Kanamori H."/>
            <person name="Takamatsu D."/>
        </authorList>
    </citation>
    <scope>NUCLEOTIDE SEQUENCE</scope>
    <source>
        <strain evidence="5">J27TS8</strain>
    </source>
</reference>
<dbReference type="SUPFAM" id="SSF103481">
    <property type="entry name" value="Multidrug resistance efflux transporter EmrE"/>
    <property type="match status" value="2"/>
</dbReference>
<feature type="domain" description="EamA" evidence="4">
    <location>
        <begin position="150"/>
        <end position="284"/>
    </location>
</feature>
<feature type="transmembrane region" description="Helical" evidence="3">
    <location>
        <begin position="146"/>
        <end position="166"/>
    </location>
</feature>
<feature type="transmembrane region" description="Helical" evidence="3">
    <location>
        <begin position="67"/>
        <end position="85"/>
    </location>
</feature>
<evidence type="ECO:0000313" key="6">
    <source>
        <dbReference type="Proteomes" id="UP000682111"/>
    </source>
</evidence>
<keyword evidence="3" id="KW-0812">Transmembrane</keyword>
<evidence type="ECO:0000256" key="1">
    <source>
        <dbReference type="ARBA" id="ARBA00004127"/>
    </source>
</evidence>
<keyword evidence="6" id="KW-1185">Reference proteome</keyword>
<evidence type="ECO:0000256" key="2">
    <source>
        <dbReference type="ARBA" id="ARBA00007362"/>
    </source>
</evidence>
<proteinExistence type="inferred from homology"/>
<comment type="subcellular location">
    <subcellularLocation>
        <location evidence="1">Endomembrane system</location>
        <topology evidence="1">Multi-pass membrane protein</topology>
    </subcellularLocation>
</comment>
<dbReference type="Proteomes" id="UP000682111">
    <property type="component" value="Unassembled WGS sequence"/>
</dbReference>
<sequence>MGPKVNPYFILSVGVIAVSTSAIFVKVSQAPSEVIAFYRLFFSVIIMLPVFLIKYASELRLITKRDWLFSLVAGVFLAFHFILWFESLNYTSVASSTVLVTLQPLFAFVGTYVFFKERFSVRAIFCGVMAIIGSFIISWGDFKISGSALFGDILALIACALVTAYLMFGQSVRKRVSLITYTFVVYAISAITLFIYVLILGQPLMNYPTSDWLYFILLAIIPTLLGHTLFNWSIKWLSTSTISMAILLEPIGATILAYYLLNEKIMLTQILGGLVVMASLAFFLIEGKMSKIKVKQEKEQRVT</sequence>
<feature type="transmembrane region" description="Helical" evidence="3">
    <location>
        <begin position="267"/>
        <end position="285"/>
    </location>
</feature>
<dbReference type="InterPro" id="IPR037185">
    <property type="entry name" value="EmrE-like"/>
</dbReference>
<dbReference type="PANTHER" id="PTHR22911">
    <property type="entry name" value="ACYL-MALONYL CONDENSING ENZYME-RELATED"/>
    <property type="match status" value="1"/>
</dbReference>